<dbReference type="AlphaFoldDB" id="A0A1H8YK31"/>
<keyword evidence="3" id="KW-1185">Reference proteome</keyword>
<sequence>MGTRIVTEDLMVGGRGGHTAHRVDRWVVSWLPDRVLDLTAAITAMVLGDIYAENPPADSPRWRHARDYERELDIGTSYRPPRRARGCGKGAGDV</sequence>
<feature type="region of interest" description="Disordered" evidence="1">
    <location>
        <begin position="73"/>
        <end position="94"/>
    </location>
</feature>
<gene>
    <name evidence="2" type="ORF">SAMN04489732_120106</name>
</gene>
<evidence type="ECO:0000256" key="1">
    <source>
        <dbReference type="SAM" id="MobiDB-lite"/>
    </source>
</evidence>
<evidence type="ECO:0000313" key="2">
    <source>
        <dbReference type="EMBL" id="SEP52443.1"/>
    </source>
</evidence>
<dbReference type="EMBL" id="FOEF01000020">
    <property type="protein sequence ID" value="SEP52443.1"/>
    <property type="molecule type" value="Genomic_DNA"/>
</dbReference>
<name>A0A1H8YK31_9PSEU</name>
<proteinExistence type="predicted"/>
<dbReference type="OrthoDB" id="3543808at2"/>
<evidence type="ECO:0000313" key="3">
    <source>
        <dbReference type="Proteomes" id="UP000198582"/>
    </source>
</evidence>
<dbReference type="STRING" id="394193.SAMN04489732_120106"/>
<dbReference type="Proteomes" id="UP000198582">
    <property type="component" value="Unassembled WGS sequence"/>
</dbReference>
<accession>A0A1H8YK31</accession>
<reference evidence="2 3" key="1">
    <citation type="submission" date="2016-10" db="EMBL/GenBank/DDBJ databases">
        <authorList>
            <person name="de Groot N.N."/>
        </authorList>
    </citation>
    <scope>NUCLEOTIDE SEQUENCE [LARGE SCALE GENOMIC DNA]</scope>
    <source>
        <strain evidence="2 3">DSM 44993</strain>
    </source>
</reference>
<organism evidence="2 3">
    <name type="scientific">Amycolatopsis saalfeldensis</name>
    <dbReference type="NCBI Taxonomy" id="394193"/>
    <lineage>
        <taxon>Bacteria</taxon>
        <taxon>Bacillati</taxon>
        <taxon>Actinomycetota</taxon>
        <taxon>Actinomycetes</taxon>
        <taxon>Pseudonocardiales</taxon>
        <taxon>Pseudonocardiaceae</taxon>
        <taxon>Amycolatopsis</taxon>
    </lineage>
</organism>
<protein>
    <submittedName>
        <fullName evidence="2">Uncharacterized protein</fullName>
    </submittedName>
</protein>
<dbReference type="RefSeq" id="WP_143086374.1">
    <property type="nucleotide sequence ID" value="NZ_FOEF01000020.1"/>
</dbReference>